<dbReference type="GO" id="GO:1902600">
    <property type="term" value="P:proton transmembrane transport"/>
    <property type="evidence" value="ECO:0007669"/>
    <property type="project" value="TreeGrafter"/>
</dbReference>
<keyword evidence="5" id="KW-0067">ATP-binding</keyword>
<comment type="subcellular location">
    <subcellularLocation>
        <location evidence="1">Membrane</location>
        <topology evidence="1">Multi-pass membrane protein</topology>
    </subcellularLocation>
</comment>
<dbReference type="Proteomes" id="UP000609531">
    <property type="component" value="Unassembled WGS sequence"/>
</dbReference>
<evidence type="ECO:0000259" key="11">
    <source>
        <dbReference type="SMART" id="SM00831"/>
    </source>
</evidence>
<feature type="transmembrane region" description="Helical" evidence="10">
    <location>
        <begin position="372"/>
        <end position="394"/>
    </location>
</feature>
<comment type="similarity">
    <text evidence="2">Belongs to the cation transport ATPase (P-type) (TC 3.A.3) family. Type IIA subfamily.</text>
</comment>
<dbReference type="SUPFAM" id="SSF81660">
    <property type="entry name" value="Metal cation-transporting ATPase, ATP-binding domain N"/>
    <property type="match status" value="1"/>
</dbReference>
<dbReference type="GO" id="GO:0005886">
    <property type="term" value="C:plasma membrane"/>
    <property type="evidence" value="ECO:0007669"/>
    <property type="project" value="TreeGrafter"/>
</dbReference>
<evidence type="ECO:0000313" key="13">
    <source>
        <dbReference type="Proteomes" id="UP000609531"/>
    </source>
</evidence>
<dbReference type="PROSITE" id="PS01229">
    <property type="entry name" value="COF_2"/>
    <property type="match status" value="1"/>
</dbReference>
<dbReference type="GO" id="GO:0005391">
    <property type="term" value="F:P-type sodium:potassium-exchanging transporter activity"/>
    <property type="evidence" value="ECO:0007669"/>
    <property type="project" value="TreeGrafter"/>
</dbReference>
<dbReference type="SUPFAM" id="SSF81665">
    <property type="entry name" value="Calcium ATPase, transmembrane domain M"/>
    <property type="match status" value="1"/>
</dbReference>
<reference evidence="12" key="1">
    <citation type="submission" date="2020-12" db="EMBL/GenBank/DDBJ databases">
        <title>Bacterial taxonomy.</title>
        <authorList>
            <person name="Pan X."/>
        </authorList>
    </citation>
    <scope>NUCLEOTIDE SEQUENCE</scope>
    <source>
        <strain evidence="12">B2012</strain>
    </source>
</reference>
<dbReference type="GO" id="GO:0005524">
    <property type="term" value="F:ATP binding"/>
    <property type="evidence" value="ECO:0007669"/>
    <property type="project" value="UniProtKB-KW"/>
</dbReference>
<evidence type="ECO:0000256" key="5">
    <source>
        <dbReference type="ARBA" id="ARBA00022840"/>
    </source>
</evidence>
<feature type="transmembrane region" description="Helical" evidence="10">
    <location>
        <begin position="336"/>
        <end position="360"/>
    </location>
</feature>
<proteinExistence type="inferred from homology"/>
<gene>
    <name evidence="12" type="ORF">JCR33_12875</name>
</gene>
<evidence type="ECO:0000256" key="9">
    <source>
        <dbReference type="SAM" id="MobiDB-lite"/>
    </source>
</evidence>
<dbReference type="GO" id="GO:0006883">
    <property type="term" value="P:intracellular sodium ion homeostasis"/>
    <property type="evidence" value="ECO:0007669"/>
    <property type="project" value="TreeGrafter"/>
</dbReference>
<dbReference type="PANTHER" id="PTHR43294:SF20">
    <property type="entry name" value="P-TYPE ATPASE"/>
    <property type="match status" value="1"/>
</dbReference>
<evidence type="ECO:0000256" key="2">
    <source>
        <dbReference type="ARBA" id="ARBA00005675"/>
    </source>
</evidence>
<dbReference type="Gene3D" id="3.40.50.1000">
    <property type="entry name" value="HAD superfamily/HAD-like"/>
    <property type="match status" value="1"/>
</dbReference>
<feature type="region of interest" description="Disordered" evidence="9">
    <location>
        <begin position="957"/>
        <end position="980"/>
    </location>
</feature>
<dbReference type="InterPro" id="IPR036412">
    <property type="entry name" value="HAD-like_sf"/>
</dbReference>
<dbReference type="EMBL" id="JAEKJA010000010">
    <property type="protein sequence ID" value="MBJ3776591.1"/>
    <property type="molecule type" value="Genomic_DNA"/>
</dbReference>
<keyword evidence="6" id="KW-1278">Translocase</keyword>
<dbReference type="RefSeq" id="WP_198882495.1">
    <property type="nucleotide sequence ID" value="NZ_JAEKJA010000010.1"/>
</dbReference>
<dbReference type="NCBIfam" id="TIGR01494">
    <property type="entry name" value="ATPase_P-type"/>
    <property type="match status" value="2"/>
</dbReference>
<dbReference type="InterPro" id="IPR006068">
    <property type="entry name" value="ATPase_P-typ_cation-transptr_C"/>
</dbReference>
<dbReference type="GO" id="GO:1990573">
    <property type="term" value="P:potassium ion import across plasma membrane"/>
    <property type="evidence" value="ECO:0007669"/>
    <property type="project" value="TreeGrafter"/>
</dbReference>
<sequence length="980" mass="101250">MDGNDFRRPCLSVRHHIPGRTRFNVAGWPDDTALDRAADVLPAHGMRLGSANPRTGSLLVLHRRSDAPAAIKALLEDLFGEEGAPGATGSDGVRQFGGCESVVALGVGATLAAVGSATGGLSEAEVERRLARTGANALPPSRGRSRGEILTQQFATIPVALLAGSAVLSLLTGGILDAVVTLGVVVLNAGIGFSSENATEGLIRRMSRPVEHDALVVRNGVSRRCSARGIVRGDIVLLAPGAFVPADARVIEARDLSVDESALTGESLPTVKSPGALAAGDVPLAERTNIVHAGTVVTGGDGRAVVVGTGRNTEIARIREMIGAAKPPKPHIEQKLGALTTQLTLGSVAICGLVLGVGLLRREPTSGLLKAVVALAVSAIPEGLPAVATSVLALGARSMEREGAFVRALPAVEAIGSVDTICLDKTGTLTENRMAVVTAWTAGRSWSGEGGRWAASDDAELMALAEAVSLCNEASLTHGTGSSTETALLRFADAVGVDHHKMRDVAPLTASRNRNHLRRWMATEHRRAGEAEVAVKGAPDEILALSATEFTASGSGRLDDVRRHEILTLNDGMARRGLRVLGVARRRGVMGEGALDDLEFLGLVALADPIRAEAREAVDVFHHAGVRTVMITGDQPATALAVAEALNLSRTGVLKVVEGSEIVGLDDAALGELALATSVFARVTPGDKLRIVRALQGAGRSVAMIGDGVNDGPALRAAAVGVAMGAASTDVAREVADIVVTDNLTGLARAIARGRTAEDNVRAAIRYLVSTNLSELLVMLVESLHGRGEMETPLELLWLNLATDVMPSLGLALAEPRGDVMLRPPRPTSAGLFDTGEVGEVALDAAGLATSALAAHFTMLARAGIGPRVRTATFLTLALGQIVHGLVLRDRSRTGGAAARLSERRLEAMLAAAAGVLAVPFVVPGLGRVLGIGRLTGGELALSLGLTATAFAVAEARHSRARPERTPSSSTQASPPARIS</sequence>
<comment type="caution">
    <text evidence="12">The sequence shown here is derived from an EMBL/GenBank/DDBJ whole genome shotgun (WGS) entry which is preliminary data.</text>
</comment>
<dbReference type="InterPro" id="IPR050510">
    <property type="entry name" value="Cation_transp_ATPase_P-type"/>
</dbReference>
<dbReference type="PRINTS" id="PR00120">
    <property type="entry name" value="HATPASE"/>
</dbReference>
<dbReference type="Gene3D" id="1.20.1110.10">
    <property type="entry name" value="Calcium-transporting ATPase, transmembrane domain"/>
    <property type="match status" value="1"/>
</dbReference>
<dbReference type="Pfam" id="PF08282">
    <property type="entry name" value="Hydrolase_3"/>
    <property type="match status" value="1"/>
</dbReference>
<dbReference type="InterPro" id="IPR004014">
    <property type="entry name" value="ATPase_P-typ_cation-transptr_N"/>
</dbReference>
<dbReference type="InterPro" id="IPR008250">
    <property type="entry name" value="ATPase_P-typ_transduc_dom_A_sf"/>
</dbReference>
<accession>A0A934MHY4</accession>
<dbReference type="GO" id="GO:0016887">
    <property type="term" value="F:ATP hydrolysis activity"/>
    <property type="evidence" value="ECO:0007669"/>
    <property type="project" value="InterPro"/>
</dbReference>
<evidence type="ECO:0000256" key="8">
    <source>
        <dbReference type="ARBA" id="ARBA00023136"/>
    </source>
</evidence>
<feature type="domain" description="Cation-transporting P-type ATPase N-terminal" evidence="11">
    <location>
        <begin position="101"/>
        <end position="174"/>
    </location>
</feature>
<evidence type="ECO:0000256" key="3">
    <source>
        <dbReference type="ARBA" id="ARBA00022692"/>
    </source>
</evidence>
<dbReference type="SFLD" id="SFLDF00027">
    <property type="entry name" value="p-type_atpase"/>
    <property type="match status" value="1"/>
</dbReference>
<keyword evidence="7 10" id="KW-1133">Transmembrane helix</keyword>
<name>A0A934MHY4_9HYPH</name>
<dbReference type="SUPFAM" id="SSF56784">
    <property type="entry name" value="HAD-like"/>
    <property type="match status" value="1"/>
</dbReference>
<dbReference type="SUPFAM" id="SSF81653">
    <property type="entry name" value="Calcium ATPase, transduction domain A"/>
    <property type="match status" value="1"/>
</dbReference>
<dbReference type="AlphaFoldDB" id="A0A934MHY4"/>
<keyword evidence="8 10" id="KW-0472">Membrane</keyword>
<dbReference type="SMART" id="SM00831">
    <property type="entry name" value="Cation_ATPase_N"/>
    <property type="match status" value="1"/>
</dbReference>
<evidence type="ECO:0000256" key="4">
    <source>
        <dbReference type="ARBA" id="ARBA00022741"/>
    </source>
</evidence>
<dbReference type="InterPro" id="IPR023298">
    <property type="entry name" value="ATPase_P-typ_TM_dom_sf"/>
</dbReference>
<dbReference type="InterPro" id="IPR023214">
    <property type="entry name" value="HAD_sf"/>
</dbReference>
<keyword evidence="13" id="KW-1185">Reference proteome</keyword>
<organism evidence="12 13">
    <name type="scientific">Acuticoccus mangrovi</name>
    <dbReference type="NCBI Taxonomy" id="2796142"/>
    <lineage>
        <taxon>Bacteria</taxon>
        <taxon>Pseudomonadati</taxon>
        <taxon>Pseudomonadota</taxon>
        <taxon>Alphaproteobacteria</taxon>
        <taxon>Hyphomicrobiales</taxon>
        <taxon>Amorphaceae</taxon>
        <taxon>Acuticoccus</taxon>
    </lineage>
</organism>
<dbReference type="InterPro" id="IPR001757">
    <property type="entry name" value="P_typ_ATPase"/>
</dbReference>
<keyword evidence="3 10" id="KW-0812">Transmembrane</keyword>
<evidence type="ECO:0000256" key="10">
    <source>
        <dbReference type="SAM" id="Phobius"/>
    </source>
</evidence>
<evidence type="ECO:0000256" key="6">
    <source>
        <dbReference type="ARBA" id="ARBA00022967"/>
    </source>
</evidence>
<feature type="compositionally biased region" description="Low complexity" evidence="9">
    <location>
        <begin position="966"/>
        <end position="980"/>
    </location>
</feature>
<dbReference type="InterPro" id="IPR059000">
    <property type="entry name" value="ATPase_P-type_domA"/>
</dbReference>
<dbReference type="GO" id="GO:0030007">
    <property type="term" value="P:intracellular potassium ion homeostasis"/>
    <property type="evidence" value="ECO:0007669"/>
    <property type="project" value="TreeGrafter"/>
</dbReference>
<dbReference type="PANTHER" id="PTHR43294">
    <property type="entry name" value="SODIUM/POTASSIUM-TRANSPORTING ATPASE SUBUNIT ALPHA"/>
    <property type="match status" value="1"/>
</dbReference>
<evidence type="ECO:0000256" key="1">
    <source>
        <dbReference type="ARBA" id="ARBA00004141"/>
    </source>
</evidence>
<dbReference type="Pfam" id="PF13246">
    <property type="entry name" value="Cation_ATPase"/>
    <property type="match status" value="1"/>
</dbReference>
<dbReference type="Pfam" id="PF00690">
    <property type="entry name" value="Cation_ATPase_N"/>
    <property type="match status" value="1"/>
</dbReference>
<dbReference type="SFLD" id="SFLDS00003">
    <property type="entry name" value="Haloacid_Dehalogenase"/>
    <property type="match status" value="1"/>
</dbReference>
<dbReference type="SFLD" id="SFLDG00002">
    <property type="entry name" value="C1.7:_P-type_atpase_like"/>
    <property type="match status" value="1"/>
</dbReference>
<dbReference type="InterPro" id="IPR044492">
    <property type="entry name" value="P_typ_ATPase_HD_dom"/>
</dbReference>
<evidence type="ECO:0000313" key="12">
    <source>
        <dbReference type="EMBL" id="MBJ3776591.1"/>
    </source>
</evidence>
<dbReference type="Gene3D" id="3.40.1110.10">
    <property type="entry name" value="Calcium-transporting ATPase, cytoplasmic domain N"/>
    <property type="match status" value="1"/>
</dbReference>
<dbReference type="Pfam" id="PF00122">
    <property type="entry name" value="E1-E2_ATPase"/>
    <property type="match status" value="1"/>
</dbReference>
<dbReference type="GO" id="GO:0036376">
    <property type="term" value="P:sodium ion export across plasma membrane"/>
    <property type="evidence" value="ECO:0007669"/>
    <property type="project" value="TreeGrafter"/>
</dbReference>
<protein>
    <submittedName>
        <fullName evidence="12">Cation-transporting P-type ATPase</fullName>
    </submittedName>
</protein>
<dbReference type="PROSITE" id="PS00154">
    <property type="entry name" value="ATPASE_E1_E2"/>
    <property type="match status" value="1"/>
</dbReference>
<dbReference type="Gene3D" id="2.70.150.10">
    <property type="entry name" value="Calcium-transporting ATPase, cytoplasmic transduction domain A"/>
    <property type="match status" value="1"/>
</dbReference>
<evidence type="ECO:0000256" key="7">
    <source>
        <dbReference type="ARBA" id="ARBA00022989"/>
    </source>
</evidence>
<keyword evidence="4" id="KW-0547">Nucleotide-binding</keyword>
<dbReference type="PRINTS" id="PR00119">
    <property type="entry name" value="CATATPASE"/>
</dbReference>
<feature type="transmembrane region" description="Helical" evidence="10">
    <location>
        <begin position="908"/>
        <end position="926"/>
    </location>
</feature>
<dbReference type="InterPro" id="IPR018303">
    <property type="entry name" value="ATPase_P-typ_P_site"/>
</dbReference>
<dbReference type="Pfam" id="PF00689">
    <property type="entry name" value="Cation_ATPase_C"/>
    <property type="match status" value="1"/>
</dbReference>
<dbReference type="InterPro" id="IPR023299">
    <property type="entry name" value="ATPase_P-typ_cyto_dom_N"/>
</dbReference>